<protein>
    <submittedName>
        <fullName evidence="1">Uncharacterized protein</fullName>
    </submittedName>
</protein>
<sequence length="72" mass="7572">RGNGGIPAALSHCTAISPPGRHANGLFAVYLRSRGQYRPVEPPGPGMRPYSAGNGLWMLPVAAVRQNTGAFQ</sequence>
<keyword evidence="2" id="KW-1185">Reference proteome</keyword>
<gene>
    <name evidence="1" type="ORF">XAT740_LOCUS63819</name>
</gene>
<dbReference type="Proteomes" id="UP000663828">
    <property type="component" value="Unassembled WGS sequence"/>
</dbReference>
<accession>A0A816HVA0</accession>
<evidence type="ECO:0000313" key="1">
    <source>
        <dbReference type="EMBL" id="CAF1690623.1"/>
    </source>
</evidence>
<dbReference type="AlphaFoldDB" id="A0A816HVA0"/>
<feature type="non-terminal residue" evidence="1">
    <location>
        <position position="1"/>
    </location>
</feature>
<organism evidence="1 2">
    <name type="scientific">Adineta ricciae</name>
    <name type="common">Rotifer</name>
    <dbReference type="NCBI Taxonomy" id="249248"/>
    <lineage>
        <taxon>Eukaryota</taxon>
        <taxon>Metazoa</taxon>
        <taxon>Spiralia</taxon>
        <taxon>Gnathifera</taxon>
        <taxon>Rotifera</taxon>
        <taxon>Eurotatoria</taxon>
        <taxon>Bdelloidea</taxon>
        <taxon>Adinetida</taxon>
        <taxon>Adinetidae</taxon>
        <taxon>Adineta</taxon>
    </lineage>
</organism>
<evidence type="ECO:0000313" key="2">
    <source>
        <dbReference type="Proteomes" id="UP000663828"/>
    </source>
</evidence>
<proteinExistence type="predicted"/>
<comment type="caution">
    <text evidence="1">The sequence shown here is derived from an EMBL/GenBank/DDBJ whole genome shotgun (WGS) entry which is preliminary data.</text>
</comment>
<name>A0A816HVA0_ADIRI</name>
<dbReference type="EMBL" id="CAJNOR010020548">
    <property type="protein sequence ID" value="CAF1690623.1"/>
    <property type="molecule type" value="Genomic_DNA"/>
</dbReference>
<reference evidence="1" key="1">
    <citation type="submission" date="2021-02" db="EMBL/GenBank/DDBJ databases">
        <authorList>
            <person name="Nowell W R."/>
        </authorList>
    </citation>
    <scope>NUCLEOTIDE SEQUENCE</scope>
</reference>